<organism evidence="2 3">
    <name type="scientific">Vitrella brassicaformis (strain CCMP3155)</name>
    <dbReference type="NCBI Taxonomy" id="1169540"/>
    <lineage>
        <taxon>Eukaryota</taxon>
        <taxon>Sar</taxon>
        <taxon>Alveolata</taxon>
        <taxon>Colpodellida</taxon>
        <taxon>Vitrellaceae</taxon>
        <taxon>Vitrella</taxon>
    </lineage>
</organism>
<evidence type="ECO:0000313" key="3">
    <source>
        <dbReference type="Proteomes" id="UP000041254"/>
    </source>
</evidence>
<evidence type="ECO:0000313" key="2">
    <source>
        <dbReference type="EMBL" id="CEL93740.1"/>
    </source>
</evidence>
<dbReference type="AlphaFoldDB" id="A0A0G4EDF6"/>
<feature type="compositionally biased region" description="Basic and acidic residues" evidence="1">
    <location>
        <begin position="145"/>
        <end position="159"/>
    </location>
</feature>
<dbReference type="Proteomes" id="UP000041254">
    <property type="component" value="Unassembled WGS sequence"/>
</dbReference>
<protein>
    <submittedName>
        <fullName evidence="2">Uncharacterized protein</fullName>
    </submittedName>
</protein>
<gene>
    <name evidence="2" type="ORF">Vbra_472</name>
</gene>
<feature type="non-terminal residue" evidence="2">
    <location>
        <position position="1"/>
    </location>
</feature>
<evidence type="ECO:0000256" key="1">
    <source>
        <dbReference type="SAM" id="MobiDB-lite"/>
    </source>
</evidence>
<dbReference type="InParanoid" id="A0A0G4EDF6"/>
<keyword evidence="3" id="KW-1185">Reference proteome</keyword>
<reference evidence="2 3" key="1">
    <citation type="submission" date="2014-11" db="EMBL/GenBank/DDBJ databases">
        <authorList>
            <person name="Zhu J."/>
            <person name="Qi W."/>
            <person name="Song R."/>
        </authorList>
    </citation>
    <scope>NUCLEOTIDE SEQUENCE [LARGE SCALE GENOMIC DNA]</scope>
</reference>
<feature type="region of interest" description="Disordered" evidence="1">
    <location>
        <begin position="133"/>
        <end position="165"/>
    </location>
</feature>
<sequence>GSFTTLDIEPVTNDPRVVRHKALLRSPTLTIDGPWPDLPFYWFQSECDDGCAFYFRRRFRSNTEFEVLFEPPRVGVSMTGSGTVGGALIVPLIPSPSNKQDVSIPGNVSMGRGQLSAVCAIRRRLKERLDTMMQQGEGGQGQSHGRGEGPDSDLFERGENFQGMP</sequence>
<name>A0A0G4EDF6_VITBC</name>
<dbReference type="OrthoDB" id="190121at2759"/>
<proteinExistence type="predicted"/>
<accession>A0A0G4EDF6</accession>
<dbReference type="VEuPathDB" id="CryptoDB:Vbra_472"/>
<dbReference type="EMBL" id="CDMY01000187">
    <property type="protein sequence ID" value="CEL93740.1"/>
    <property type="molecule type" value="Genomic_DNA"/>
</dbReference>